<feature type="transmembrane region" description="Helical" evidence="10">
    <location>
        <begin position="145"/>
        <end position="164"/>
    </location>
</feature>
<reference evidence="13" key="2">
    <citation type="submission" date="2025-08" db="UniProtKB">
        <authorList>
            <consortium name="RefSeq"/>
        </authorList>
    </citation>
    <scope>IDENTIFICATION</scope>
</reference>
<dbReference type="Pfam" id="PF00999">
    <property type="entry name" value="Na_H_Exchanger"/>
    <property type="match status" value="1"/>
</dbReference>
<keyword evidence="6 10" id="KW-1133">Transmembrane helix</keyword>
<dbReference type="Proteomes" id="UP000818029">
    <property type="component" value="Chromosome A06"/>
</dbReference>
<comment type="similarity">
    <text evidence="9">Belongs to the monovalent cation:proton antiporter 2 (CPA2) transporter (TC 2.A.37) family. CHX (TC 2.A.37.4) subfamily.</text>
</comment>
<evidence type="ECO:0000256" key="5">
    <source>
        <dbReference type="ARBA" id="ARBA00022958"/>
    </source>
</evidence>
<keyword evidence="4 10" id="KW-0812">Transmembrane</keyword>
<evidence type="ECO:0000256" key="8">
    <source>
        <dbReference type="ARBA" id="ARBA00023136"/>
    </source>
</evidence>
<proteinExistence type="inferred from homology"/>
<evidence type="ECO:0000313" key="12">
    <source>
        <dbReference type="Proteomes" id="UP000818029"/>
    </source>
</evidence>
<evidence type="ECO:0000256" key="10">
    <source>
        <dbReference type="SAM" id="Phobius"/>
    </source>
</evidence>
<feature type="transmembrane region" description="Helical" evidence="10">
    <location>
        <begin position="176"/>
        <end position="196"/>
    </location>
</feature>
<evidence type="ECO:0000256" key="4">
    <source>
        <dbReference type="ARBA" id="ARBA00022692"/>
    </source>
</evidence>
<feature type="transmembrane region" description="Helical" evidence="10">
    <location>
        <begin position="76"/>
        <end position="100"/>
    </location>
</feature>
<keyword evidence="5" id="KW-0630">Potassium</keyword>
<feature type="transmembrane region" description="Helical" evidence="10">
    <location>
        <begin position="279"/>
        <end position="304"/>
    </location>
</feature>
<keyword evidence="2" id="KW-0813">Transport</keyword>
<evidence type="ECO:0000313" key="13">
    <source>
        <dbReference type="RefSeq" id="XP_040971386.1"/>
    </source>
</evidence>
<reference evidence="12" key="1">
    <citation type="journal article" date="2020" name="Nat. Genet.">
        <title>Genomic diversifications of five Gossypium allopolyploid species and their impact on cotton improvement.</title>
        <authorList>
            <person name="Chen Z.J."/>
            <person name="Sreedasyam A."/>
            <person name="Ando A."/>
            <person name="Song Q."/>
            <person name="De Santiago L.M."/>
            <person name="Hulse-Kemp A.M."/>
            <person name="Ding M."/>
            <person name="Ye W."/>
            <person name="Kirkbride R.C."/>
            <person name="Jenkins J."/>
            <person name="Plott C."/>
            <person name="Lovell J."/>
            <person name="Lin Y.M."/>
            <person name="Vaughn R."/>
            <person name="Liu B."/>
            <person name="Simpson S."/>
            <person name="Scheffler B.E."/>
            <person name="Wen L."/>
            <person name="Saski C.A."/>
            <person name="Grover C.E."/>
            <person name="Hu G."/>
            <person name="Conover J.L."/>
            <person name="Carlson J.W."/>
            <person name="Shu S."/>
            <person name="Boston L.B."/>
            <person name="Williams M."/>
            <person name="Peterson D.G."/>
            <person name="McGee K."/>
            <person name="Jones D.C."/>
            <person name="Wendel J.F."/>
            <person name="Stelly D.M."/>
            <person name="Grimwood J."/>
            <person name="Schmutz J."/>
        </authorList>
    </citation>
    <scope>NUCLEOTIDE SEQUENCE [LARGE SCALE GENOMIC DNA]</scope>
    <source>
        <strain evidence="12">cv. TM-1</strain>
    </source>
</reference>
<keyword evidence="7" id="KW-0406">Ion transport</keyword>
<evidence type="ECO:0000256" key="9">
    <source>
        <dbReference type="ARBA" id="ARBA00038341"/>
    </source>
</evidence>
<feature type="transmembrane region" description="Helical" evidence="10">
    <location>
        <begin position="44"/>
        <end position="64"/>
    </location>
</feature>
<keyword evidence="8 10" id="KW-0472">Membrane</keyword>
<sequence>MGDSSLNDLKPEYRVDGSCWKFVPVISEGFFNQRPRDIFRHHLILLQLQLAVIFTLAAIIHFFLGRFYLPRLISEVLAGVILGPTVLGRFFPDISAVLFSEQSVKVLATLTRFGYLFFMFLIGVKMDVNLIKKSGKREWTIGTMVMLFPLLVTVMVGRHISIVVDKVDAQSAQYEVSFFTGVLMLTSFPVVAILLMQLKIINSELGHLTLSSALISDMVSLVMVNIGNYRVIMLLASLRVALKSLFLVAVLIVFILTVLQQMLYWIIRKTPEGKPVKDAYIFFVAIALLVVAIVGENVGLQYMYGPFILGLTVPTGHPLASTLIKN</sequence>
<organism evidence="12 13">
    <name type="scientific">Gossypium hirsutum</name>
    <name type="common">Upland cotton</name>
    <name type="synonym">Gossypium mexicanum</name>
    <dbReference type="NCBI Taxonomy" id="3635"/>
    <lineage>
        <taxon>Eukaryota</taxon>
        <taxon>Viridiplantae</taxon>
        <taxon>Streptophyta</taxon>
        <taxon>Embryophyta</taxon>
        <taxon>Tracheophyta</taxon>
        <taxon>Spermatophyta</taxon>
        <taxon>Magnoliopsida</taxon>
        <taxon>eudicotyledons</taxon>
        <taxon>Gunneridae</taxon>
        <taxon>Pentapetalae</taxon>
        <taxon>rosids</taxon>
        <taxon>malvids</taxon>
        <taxon>Malvales</taxon>
        <taxon>Malvaceae</taxon>
        <taxon>Malvoideae</taxon>
        <taxon>Gossypium</taxon>
    </lineage>
</organism>
<protein>
    <submittedName>
        <fullName evidence="13">Cation/H(+) antiporter 15</fullName>
    </submittedName>
</protein>
<evidence type="ECO:0000256" key="2">
    <source>
        <dbReference type="ARBA" id="ARBA00022448"/>
    </source>
</evidence>
<evidence type="ECO:0000256" key="1">
    <source>
        <dbReference type="ARBA" id="ARBA00004141"/>
    </source>
</evidence>
<dbReference type="GeneID" id="121230546"/>
<dbReference type="Gene3D" id="1.20.1530.20">
    <property type="match status" value="1"/>
</dbReference>
<feature type="transmembrane region" description="Helical" evidence="10">
    <location>
        <begin position="106"/>
        <end position="124"/>
    </location>
</feature>
<evidence type="ECO:0000256" key="7">
    <source>
        <dbReference type="ARBA" id="ARBA00023065"/>
    </source>
</evidence>
<comment type="subcellular location">
    <subcellularLocation>
        <location evidence="1">Membrane</location>
        <topology evidence="1">Multi-pass membrane protein</topology>
    </subcellularLocation>
</comment>
<dbReference type="PANTHER" id="PTHR32468:SF22">
    <property type="entry name" value="CATION_H(+) ANTIPORTER 3-LIKE"/>
    <property type="match status" value="1"/>
</dbReference>
<keyword evidence="3" id="KW-0633">Potassium transport</keyword>
<name>A0ABM3BWE5_GOSHI</name>
<dbReference type="InterPro" id="IPR006153">
    <property type="entry name" value="Cation/H_exchanger_TM"/>
</dbReference>
<gene>
    <name evidence="13" type="primary">LOC121230546</name>
</gene>
<accession>A0ABM3BWE5</accession>
<feature type="transmembrane region" description="Helical" evidence="10">
    <location>
        <begin position="208"/>
        <end position="226"/>
    </location>
</feature>
<dbReference type="InterPro" id="IPR038770">
    <property type="entry name" value="Na+/solute_symporter_sf"/>
</dbReference>
<feature type="domain" description="Cation/H+ exchanger transmembrane" evidence="11">
    <location>
        <begin position="55"/>
        <end position="320"/>
    </location>
</feature>
<evidence type="ECO:0000256" key="6">
    <source>
        <dbReference type="ARBA" id="ARBA00022989"/>
    </source>
</evidence>
<evidence type="ECO:0000256" key="3">
    <source>
        <dbReference type="ARBA" id="ARBA00022538"/>
    </source>
</evidence>
<keyword evidence="12" id="KW-1185">Reference proteome</keyword>
<dbReference type="InterPro" id="IPR050794">
    <property type="entry name" value="CPA2_transporter"/>
</dbReference>
<dbReference type="RefSeq" id="XP_040971386.1">
    <property type="nucleotide sequence ID" value="XM_041115452.1"/>
</dbReference>
<dbReference type="PANTHER" id="PTHR32468">
    <property type="entry name" value="CATION/H + ANTIPORTER"/>
    <property type="match status" value="1"/>
</dbReference>
<feature type="transmembrane region" description="Helical" evidence="10">
    <location>
        <begin position="246"/>
        <end position="267"/>
    </location>
</feature>
<evidence type="ECO:0000259" key="11">
    <source>
        <dbReference type="Pfam" id="PF00999"/>
    </source>
</evidence>